<accession>A0ACD4NRN9</accession>
<dbReference type="EMBL" id="CP113520">
    <property type="protein sequence ID" value="WAJ29352.1"/>
    <property type="molecule type" value="Genomic_DNA"/>
</dbReference>
<dbReference type="Proteomes" id="UP001163223">
    <property type="component" value="Chromosome"/>
</dbReference>
<evidence type="ECO:0000313" key="1">
    <source>
        <dbReference type="EMBL" id="WAJ29352.1"/>
    </source>
</evidence>
<gene>
    <name evidence="1" type="ORF">OXU80_03700</name>
</gene>
<keyword evidence="2" id="KW-1185">Reference proteome</keyword>
<organism evidence="1 2">
    <name type="scientific">Antarcticirhabdus aurantiaca</name>
    <dbReference type="NCBI Taxonomy" id="2606717"/>
    <lineage>
        <taxon>Bacteria</taxon>
        <taxon>Pseudomonadati</taxon>
        <taxon>Pseudomonadota</taxon>
        <taxon>Alphaproteobacteria</taxon>
        <taxon>Hyphomicrobiales</taxon>
        <taxon>Aurantimonadaceae</taxon>
        <taxon>Antarcticirhabdus</taxon>
    </lineage>
</organism>
<proteinExistence type="predicted"/>
<evidence type="ECO:0000313" key="2">
    <source>
        <dbReference type="Proteomes" id="UP001163223"/>
    </source>
</evidence>
<sequence length="164" mass="17366">MSYDDNVIDRIAGVAPGSALYDLRGEREEILRLSETSHRASLSPRDPGQLSPALRAALAARMARLLKDAAGAAHYDALLAKAVPDAPTAALADPGHAPADPRLAEIVRRVDLLTLTPEAATREDVERLRAAGLDDPAIVTLTGLVAFVNYQLRVAAGLRMLKGA</sequence>
<reference evidence="1" key="1">
    <citation type="submission" date="2022-11" db="EMBL/GenBank/DDBJ databases">
        <title>beta-Carotene-producing bacterium, Jeongeuplla avenae sp. nov., alleviates the salt stress of Arabidopsis seedlings.</title>
        <authorList>
            <person name="Jiang L."/>
            <person name="Lee J."/>
        </authorList>
    </citation>
    <scope>NUCLEOTIDE SEQUENCE</scope>
    <source>
        <strain evidence="1">DY_R2A_6</strain>
    </source>
</reference>
<name>A0ACD4NRN9_9HYPH</name>
<protein>
    <submittedName>
        <fullName evidence="1">Uncharacterized protein</fullName>
    </submittedName>
</protein>